<protein>
    <submittedName>
        <fullName evidence="9">ABC transporter, permease protein</fullName>
    </submittedName>
</protein>
<comment type="subcellular location">
    <subcellularLocation>
        <location evidence="1 7">Cell membrane</location>
        <topology evidence="1 7">Multi-pass membrane protein</topology>
    </subcellularLocation>
</comment>
<dbReference type="PROSITE" id="PS50928">
    <property type="entry name" value="ABC_TM1"/>
    <property type="match status" value="1"/>
</dbReference>
<dbReference type="InterPro" id="IPR050809">
    <property type="entry name" value="UgpAE/MalFG_permease"/>
</dbReference>
<name>C4FDA3_9BIFI</name>
<keyword evidence="4 7" id="KW-0812">Transmembrane</keyword>
<evidence type="ECO:0000313" key="10">
    <source>
        <dbReference type="Proteomes" id="UP000006408"/>
    </source>
</evidence>
<feature type="transmembrane region" description="Helical" evidence="7">
    <location>
        <begin position="266"/>
        <end position="287"/>
    </location>
</feature>
<keyword evidence="2 7" id="KW-0813">Transport</keyword>
<sequence length="355" mass="39490">MRTLGTLTGAKGETPKMTTFDIRFRDTYHTNTSCMRVCTSRQSMQEVHQHNKIGIHTRCSVMDSRRRKWCFMISMAGKAIRRWWALFALPTFAAFIIGFVVPFLMGVYLSFCEFTTVTDGEWVGLKNYGKALQDKEFLHALGFSTAFTIVTTIVINVAAFAIAYMLTKAIKGSNLFRSVFFMPNLIGGIILGYIWLLLLNGILAHWGKALTYSATYGFWGLVILVCWQQIGYMMIIYIAGMQSLPTDVLEAAAVDGANGTQTMFKIIIPLMMPSITVCSFLCVTNGFKLYDQNLALTNGAPSNMSEGLAMNITRTFYGRMGWEGVGQAKAVLFFILVAVIALLQNKLTTSKEVAA</sequence>
<feature type="transmembrane region" description="Helical" evidence="7">
    <location>
        <begin position="324"/>
        <end position="343"/>
    </location>
</feature>
<evidence type="ECO:0000259" key="8">
    <source>
        <dbReference type="PROSITE" id="PS50928"/>
    </source>
</evidence>
<evidence type="ECO:0000256" key="4">
    <source>
        <dbReference type="ARBA" id="ARBA00022692"/>
    </source>
</evidence>
<dbReference type="AlphaFoldDB" id="C4FDA3"/>
<reference evidence="9" key="1">
    <citation type="submission" date="2009-04" db="EMBL/GenBank/DDBJ databases">
        <authorList>
            <person name="Weinstock G."/>
            <person name="Sodergren E."/>
            <person name="Clifton S."/>
            <person name="Fulton L."/>
            <person name="Fulton B."/>
            <person name="Courtney L."/>
            <person name="Fronick C."/>
            <person name="Harrison M."/>
            <person name="Strong C."/>
            <person name="Farmer C."/>
            <person name="Delahaunty K."/>
            <person name="Markovic C."/>
            <person name="Hall O."/>
            <person name="Minx P."/>
            <person name="Tomlinson C."/>
            <person name="Mitreva M."/>
            <person name="Nelson J."/>
            <person name="Hou S."/>
            <person name="Wollam A."/>
            <person name="Pepin K.H."/>
            <person name="Johnson M."/>
            <person name="Bhonagiri V."/>
            <person name="Nash W.E."/>
            <person name="Warren W."/>
            <person name="Chinwalla A."/>
            <person name="Mardis E.R."/>
            <person name="Wilson R.K."/>
        </authorList>
    </citation>
    <scope>NUCLEOTIDE SEQUENCE [LARGE SCALE GENOMIC DNA]</scope>
    <source>
        <strain evidence="9">DSM 20098</strain>
    </source>
</reference>
<dbReference type="STRING" id="1683.Bang102_002195"/>
<dbReference type="PANTHER" id="PTHR43227">
    <property type="entry name" value="BLL4140 PROTEIN"/>
    <property type="match status" value="1"/>
</dbReference>
<keyword evidence="5 7" id="KW-1133">Transmembrane helix</keyword>
<evidence type="ECO:0000256" key="7">
    <source>
        <dbReference type="RuleBase" id="RU363032"/>
    </source>
</evidence>
<dbReference type="GO" id="GO:0055085">
    <property type="term" value="P:transmembrane transport"/>
    <property type="evidence" value="ECO:0007669"/>
    <property type="project" value="InterPro"/>
</dbReference>
<dbReference type="HOGENOM" id="CLU_016047_0_0_11"/>
<dbReference type="InterPro" id="IPR035906">
    <property type="entry name" value="MetI-like_sf"/>
</dbReference>
<keyword evidence="6 7" id="KW-0472">Membrane</keyword>
<comment type="similarity">
    <text evidence="7">Belongs to the binding-protein-dependent transport system permease family.</text>
</comment>
<dbReference type="CDD" id="cd06261">
    <property type="entry name" value="TM_PBP2"/>
    <property type="match status" value="1"/>
</dbReference>
<feature type="transmembrane region" description="Helical" evidence="7">
    <location>
        <begin position="178"/>
        <end position="198"/>
    </location>
</feature>
<gene>
    <name evidence="9" type="ORF">BIFANG_02286</name>
</gene>
<comment type="caution">
    <text evidence="9">The sequence shown here is derived from an EMBL/GenBank/DDBJ whole genome shotgun (WGS) entry which is preliminary data.</text>
</comment>
<feature type="transmembrane region" description="Helical" evidence="7">
    <location>
        <begin position="218"/>
        <end position="239"/>
    </location>
</feature>
<feature type="domain" description="ABC transmembrane type-1" evidence="8">
    <location>
        <begin position="141"/>
        <end position="344"/>
    </location>
</feature>
<dbReference type="PANTHER" id="PTHR43227:SF11">
    <property type="entry name" value="BLL4140 PROTEIN"/>
    <property type="match status" value="1"/>
</dbReference>
<evidence type="ECO:0000256" key="5">
    <source>
        <dbReference type="ARBA" id="ARBA00022989"/>
    </source>
</evidence>
<dbReference type="eggNOG" id="COG1175">
    <property type="taxonomic scope" value="Bacteria"/>
</dbReference>
<dbReference type="Pfam" id="PF00528">
    <property type="entry name" value="BPD_transp_1"/>
    <property type="match status" value="1"/>
</dbReference>
<proteinExistence type="inferred from homology"/>
<evidence type="ECO:0000256" key="3">
    <source>
        <dbReference type="ARBA" id="ARBA00022475"/>
    </source>
</evidence>
<dbReference type="EMBL" id="ABYS02000004">
    <property type="protein sequence ID" value="EEP20934.1"/>
    <property type="molecule type" value="Genomic_DNA"/>
</dbReference>
<keyword evidence="10" id="KW-1185">Reference proteome</keyword>
<dbReference type="Gene3D" id="1.10.3720.10">
    <property type="entry name" value="MetI-like"/>
    <property type="match status" value="1"/>
</dbReference>
<dbReference type="Proteomes" id="UP000006408">
    <property type="component" value="Unassembled WGS sequence"/>
</dbReference>
<dbReference type="GO" id="GO:0005886">
    <property type="term" value="C:plasma membrane"/>
    <property type="evidence" value="ECO:0007669"/>
    <property type="project" value="UniProtKB-SubCell"/>
</dbReference>
<feature type="transmembrane region" description="Helical" evidence="7">
    <location>
        <begin position="137"/>
        <end position="166"/>
    </location>
</feature>
<evidence type="ECO:0000256" key="2">
    <source>
        <dbReference type="ARBA" id="ARBA00022448"/>
    </source>
</evidence>
<dbReference type="PATRIC" id="fig|518635.7.peg.262"/>
<dbReference type="SUPFAM" id="SSF161098">
    <property type="entry name" value="MetI-like"/>
    <property type="match status" value="1"/>
</dbReference>
<keyword evidence="3" id="KW-1003">Cell membrane</keyword>
<accession>C4FDA3</accession>
<feature type="transmembrane region" description="Helical" evidence="7">
    <location>
        <begin position="83"/>
        <end position="109"/>
    </location>
</feature>
<organism evidence="9 10">
    <name type="scientific">Bifidobacterium angulatum DSM 20098 = JCM 7096</name>
    <dbReference type="NCBI Taxonomy" id="518635"/>
    <lineage>
        <taxon>Bacteria</taxon>
        <taxon>Bacillati</taxon>
        <taxon>Actinomycetota</taxon>
        <taxon>Actinomycetes</taxon>
        <taxon>Bifidobacteriales</taxon>
        <taxon>Bifidobacteriaceae</taxon>
        <taxon>Bifidobacterium</taxon>
    </lineage>
</organism>
<evidence type="ECO:0000313" key="9">
    <source>
        <dbReference type="EMBL" id="EEP20934.1"/>
    </source>
</evidence>
<evidence type="ECO:0000256" key="6">
    <source>
        <dbReference type="ARBA" id="ARBA00023136"/>
    </source>
</evidence>
<evidence type="ECO:0000256" key="1">
    <source>
        <dbReference type="ARBA" id="ARBA00004651"/>
    </source>
</evidence>
<dbReference type="InterPro" id="IPR000515">
    <property type="entry name" value="MetI-like"/>
</dbReference>